<feature type="binding site" evidence="7">
    <location>
        <position position="51"/>
    </location>
    <ligand>
        <name>Zn(2+)</name>
        <dbReference type="ChEBI" id="CHEBI:29105"/>
    </ligand>
</feature>
<dbReference type="EMBL" id="JACIDR010000004">
    <property type="protein sequence ID" value="MBB3973885.1"/>
    <property type="molecule type" value="Genomic_DNA"/>
</dbReference>
<dbReference type="PANTHER" id="PTHR11002">
    <property type="entry name" value="CARBONIC ANHYDRASE"/>
    <property type="match status" value="1"/>
</dbReference>
<proteinExistence type="inferred from homology"/>
<dbReference type="GO" id="GO:0015976">
    <property type="term" value="P:carbon utilization"/>
    <property type="evidence" value="ECO:0007669"/>
    <property type="project" value="InterPro"/>
</dbReference>
<keyword evidence="3 7" id="KW-0479">Metal-binding</keyword>
<evidence type="ECO:0000256" key="1">
    <source>
        <dbReference type="ARBA" id="ARBA00006217"/>
    </source>
</evidence>
<dbReference type="PANTHER" id="PTHR11002:SF76">
    <property type="entry name" value="CARBONIC ANHYDRASE"/>
    <property type="match status" value="1"/>
</dbReference>
<dbReference type="RefSeq" id="WP_183395754.1">
    <property type="nucleotide sequence ID" value="NZ_JACIDR010000004.1"/>
</dbReference>
<evidence type="ECO:0000256" key="3">
    <source>
        <dbReference type="ARBA" id="ARBA00022723"/>
    </source>
</evidence>
<comment type="catalytic activity">
    <reaction evidence="6">
        <text>hydrogencarbonate + H(+) = CO2 + H2O</text>
        <dbReference type="Rhea" id="RHEA:10748"/>
        <dbReference type="ChEBI" id="CHEBI:15377"/>
        <dbReference type="ChEBI" id="CHEBI:15378"/>
        <dbReference type="ChEBI" id="CHEBI:16526"/>
        <dbReference type="ChEBI" id="CHEBI:17544"/>
        <dbReference type="EC" id="4.2.1.1"/>
    </reaction>
</comment>
<evidence type="ECO:0000313" key="8">
    <source>
        <dbReference type="EMBL" id="MBB3973885.1"/>
    </source>
</evidence>
<dbReference type="GO" id="GO:0004089">
    <property type="term" value="F:carbonate dehydratase activity"/>
    <property type="evidence" value="ECO:0007669"/>
    <property type="project" value="UniProtKB-EC"/>
</dbReference>
<evidence type="ECO:0000256" key="4">
    <source>
        <dbReference type="ARBA" id="ARBA00022833"/>
    </source>
</evidence>
<name>A0A7W6CZD8_9HYPH</name>
<evidence type="ECO:0000256" key="7">
    <source>
        <dbReference type="PIRSR" id="PIRSR601765-1"/>
    </source>
</evidence>
<comment type="similarity">
    <text evidence="1">Belongs to the beta-class carbonic anhydrase family.</text>
</comment>
<evidence type="ECO:0000256" key="6">
    <source>
        <dbReference type="ARBA" id="ARBA00048348"/>
    </source>
</evidence>
<dbReference type="InterPro" id="IPR015892">
    <property type="entry name" value="Carbonic_anhydrase_CS"/>
</dbReference>
<dbReference type="PROSITE" id="PS00704">
    <property type="entry name" value="PROK_CO2_ANHYDRASE_1"/>
    <property type="match status" value="1"/>
</dbReference>
<protein>
    <recommendedName>
        <fullName evidence="2">carbonic anhydrase</fullName>
        <ecNumber evidence="2">4.2.1.1</ecNumber>
    </recommendedName>
</protein>
<organism evidence="8 9">
    <name type="scientific">Hansschlegelia beijingensis</name>
    <dbReference type="NCBI Taxonomy" id="1133344"/>
    <lineage>
        <taxon>Bacteria</taxon>
        <taxon>Pseudomonadati</taxon>
        <taxon>Pseudomonadota</taxon>
        <taxon>Alphaproteobacteria</taxon>
        <taxon>Hyphomicrobiales</taxon>
        <taxon>Methylopilaceae</taxon>
        <taxon>Hansschlegelia</taxon>
    </lineage>
</organism>
<reference evidence="8 9" key="1">
    <citation type="submission" date="2020-08" db="EMBL/GenBank/DDBJ databases">
        <title>Genomic Encyclopedia of Type Strains, Phase IV (KMG-IV): sequencing the most valuable type-strain genomes for metagenomic binning, comparative biology and taxonomic classification.</title>
        <authorList>
            <person name="Goeker M."/>
        </authorList>
    </citation>
    <scope>NUCLEOTIDE SEQUENCE [LARGE SCALE GENOMIC DNA]</scope>
    <source>
        <strain evidence="8 9">DSM 25481</strain>
    </source>
</reference>
<dbReference type="InterPro" id="IPR045066">
    <property type="entry name" value="Beta_CA_cladeB"/>
</dbReference>
<evidence type="ECO:0000256" key="5">
    <source>
        <dbReference type="ARBA" id="ARBA00023239"/>
    </source>
</evidence>
<sequence length="214" mass="23313">MSDADKQAGSLDALFEGYRRFRHEAWPELQRRYESLAHGQAPKVMVIGCSDSRVDPQQILGAAPGELFVLRNVAALVPPYAPDQAHHGASAAIEFAVRVLGVRRIVVLAHAGCGGVKALFDGAPPEVSDFVVSWMGIAERARSEVDPALEGEERSRAGEQACVGVTMENLMSFPWIRERVEQGELEITGMHFGVATGCLRCRDDRGFWADVPAN</sequence>
<dbReference type="SUPFAM" id="SSF53056">
    <property type="entry name" value="beta-carbonic anhydrase, cab"/>
    <property type="match status" value="1"/>
</dbReference>
<keyword evidence="9" id="KW-1185">Reference proteome</keyword>
<dbReference type="SMART" id="SM00947">
    <property type="entry name" value="Pro_CA"/>
    <property type="match status" value="1"/>
</dbReference>
<dbReference type="InterPro" id="IPR036874">
    <property type="entry name" value="Carbonic_anhydrase_sf"/>
</dbReference>
<dbReference type="EC" id="4.2.1.1" evidence="2"/>
<evidence type="ECO:0000256" key="2">
    <source>
        <dbReference type="ARBA" id="ARBA00012925"/>
    </source>
</evidence>
<dbReference type="Proteomes" id="UP000528964">
    <property type="component" value="Unassembled WGS sequence"/>
</dbReference>
<dbReference type="AlphaFoldDB" id="A0A7W6CZD8"/>
<evidence type="ECO:0000313" key="9">
    <source>
        <dbReference type="Proteomes" id="UP000528964"/>
    </source>
</evidence>
<dbReference type="Gene3D" id="3.40.1050.10">
    <property type="entry name" value="Carbonic anhydrase"/>
    <property type="match status" value="1"/>
</dbReference>
<dbReference type="GO" id="GO:0008270">
    <property type="term" value="F:zinc ion binding"/>
    <property type="evidence" value="ECO:0007669"/>
    <property type="project" value="InterPro"/>
</dbReference>
<keyword evidence="4 7" id="KW-0862">Zinc</keyword>
<feature type="binding site" evidence="7">
    <location>
        <position position="113"/>
    </location>
    <ligand>
        <name>Zn(2+)</name>
        <dbReference type="ChEBI" id="CHEBI:29105"/>
    </ligand>
</feature>
<dbReference type="CDD" id="cd00884">
    <property type="entry name" value="beta_CA_cladeB"/>
    <property type="match status" value="1"/>
</dbReference>
<accession>A0A7W6CZD8</accession>
<comment type="caution">
    <text evidence="8">The sequence shown here is derived from an EMBL/GenBank/DDBJ whole genome shotgun (WGS) entry which is preliminary data.</text>
</comment>
<dbReference type="Pfam" id="PF00484">
    <property type="entry name" value="Pro_CA"/>
    <property type="match status" value="1"/>
</dbReference>
<dbReference type="InterPro" id="IPR001765">
    <property type="entry name" value="Carbonic_anhydrase"/>
</dbReference>
<feature type="binding site" evidence="7">
    <location>
        <position position="110"/>
    </location>
    <ligand>
        <name>Zn(2+)</name>
        <dbReference type="ChEBI" id="CHEBI:29105"/>
    </ligand>
</feature>
<keyword evidence="5 8" id="KW-0456">Lyase</keyword>
<comment type="cofactor">
    <cofactor evidence="7">
        <name>Zn(2+)</name>
        <dbReference type="ChEBI" id="CHEBI:29105"/>
    </cofactor>
    <text evidence="7">Binds 1 zinc ion per subunit.</text>
</comment>
<feature type="binding site" evidence="7">
    <location>
        <position position="49"/>
    </location>
    <ligand>
        <name>Zn(2+)</name>
        <dbReference type="ChEBI" id="CHEBI:29105"/>
    </ligand>
</feature>
<gene>
    <name evidence="8" type="ORF">GGR24_002562</name>
</gene>